<dbReference type="PANTHER" id="PTHR36379">
    <property type="entry name" value="PROTEIN PRD1"/>
    <property type="match status" value="1"/>
</dbReference>
<dbReference type="GO" id="GO:0042138">
    <property type="term" value="P:meiotic DNA double-strand break formation"/>
    <property type="evidence" value="ECO:0007669"/>
    <property type="project" value="InterPro"/>
</dbReference>
<reference evidence="1" key="2">
    <citation type="journal article" date="2015" name="Data Brief">
        <title>Shoot transcriptome of the giant reed, Arundo donax.</title>
        <authorList>
            <person name="Barrero R.A."/>
            <person name="Guerrero F.D."/>
            <person name="Moolhuijzen P."/>
            <person name="Goolsby J.A."/>
            <person name="Tidwell J."/>
            <person name="Bellgard S.E."/>
            <person name="Bellgard M.I."/>
        </authorList>
    </citation>
    <scope>NUCLEOTIDE SEQUENCE</scope>
    <source>
        <tissue evidence="1">Shoot tissue taken approximately 20 cm above the soil surface</tissue>
    </source>
</reference>
<dbReference type="AlphaFoldDB" id="A0A0A9DU50"/>
<evidence type="ECO:0000313" key="1">
    <source>
        <dbReference type="EMBL" id="JAD89165.1"/>
    </source>
</evidence>
<name>A0A0A9DU50_ARUDO</name>
<sequence>MYLLGQCSSEDFNLASCQCVILVILYACSFYNERLAADNQILASVEQYILPNGGNFPYEINVSAMLTLLVHLYAFVRGISCSYSIPYSPEAKKTLFHAMTRKEWDLLVIRVHPVAIKWLFQKQDLMEPLALQMLNFCKTFCEHETVMLSDSSQVLDIQMIAEMVLSGETSISFLLVSLVNQIVKEGTEDEVFSVVNTIAEILMIFPSCSDQFI</sequence>
<proteinExistence type="predicted"/>
<protein>
    <submittedName>
        <fullName evidence="1">Uncharacterized protein</fullName>
    </submittedName>
</protein>
<dbReference type="InterPro" id="IPR044968">
    <property type="entry name" value="PRD1"/>
</dbReference>
<reference evidence="1" key="1">
    <citation type="submission" date="2014-09" db="EMBL/GenBank/DDBJ databases">
        <authorList>
            <person name="Magalhaes I.L.F."/>
            <person name="Oliveira U."/>
            <person name="Santos F.R."/>
            <person name="Vidigal T.H.D.A."/>
            <person name="Brescovit A.D."/>
            <person name="Santos A.J."/>
        </authorList>
    </citation>
    <scope>NUCLEOTIDE SEQUENCE</scope>
    <source>
        <tissue evidence="1">Shoot tissue taken approximately 20 cm above the soil surface</tissue>
    </source>
</reference>
<organism evidence="1">
    <name type="scientific">Arundo donax</name>
    <name type="common">Giant reed</name>
    <name type="synonym">Donax arundinaceus</name>
    <dbReference type="NCBI Taxonomy" id="35708"/>
    <lineage>
        <taxon>Eukaryota</taxon>
        <taxon>Viridiplantae</taxon>
        <taxon>Streptophyta</taxon>
        <taxon>Embryophyta</taxon>
        <taxon>Tracheophyta</taxon>
        <taxon>Spermatophyta</taxon>
        <taxon>Magnoliopsida</taxon>
        <taxon>Liliopsida</taxon>
        <taxon>Poales</taxon>
        <taxon>Poaceae</taxon>
        <taxon>PACMAD clade</taxon>
        <taxon>Arundinoideae</taxon>
        <taxon>Arundineae</taxon>
        <taxon>Arundo</taxon>
    </lineage>
</organism>
<dbReference type="EMBL" id="GBRH01208730">
    <property type="protein sequence ID" value="JAD89165.1"/>
    <property type="molecule type" value="Transcribed_RNA"/>
</dbReference>
<accession>A0A0A9DU50</accession>
<dbReference type="PANTHER" id="PTHR36379:SF1">
    <property type="entry name" value="PUTATIVE RECOMBINATION INITIATION DEFECT 1-RELATED"/>
    <property type="match status" value="1"/>
</dbReference>